<dbReference type="GO" id="GO:0003677">
    <property type="term" value="F:DNA binding"/>
    <property type="evidence" value="ECO:0007669"/>
    <property type="project" value="UniProtKB-KW"/>
</dbReference>
<gene>
    <name evidence="3" type="ORF">FB564_3895</name>
</gene>
<dbReference type="InterPro" id="IPR014710">
    <property type="entry name" value="RmlC-like_jellyroll"/>
</dbReference>
<dbReference type="PROSITE" id="PS50943">
    <property type="entry name" value="HTH_CROC1"/>
    <property type="match status" value="1"/>
</dbReference>
<dbReference type="Pfam" id="PF01381">
    <property type="entry name" value="HTH_3"/>
    <property type="match status" value="1"/>
</dbReference>
<organism evidence="3 4">
    <name type="scientific">Salinispora arenicola</name>
    <dbReference type="NCBI Taxonomy" id="168697"/>
    <lineage>
        <taxon>Bacteria</taxon>
        <taxon>Bacillati</taxon>
        <taxon>Actinomycetota</taxon>
        <taxon>Actinomycetes</taxon>
        <taxon>Micromonosporales</taxon>
        <taxon>Micromonosporaceae</taxon>
        <taxon>Salinispora</taxon>
    </lineage>
</organism>
<dbReference type="GO" id="GO:0003700">
    <property type="term" value="F:DNA-binding transcription factor activity"/>
    <property type="evidence" value="ECO:0007669"/>
    <property type="project" value="TreeGrafter"/>
</dbReference>
<dbReference type="Gene3D" id="1.10.260.40">
    <property type="entry name" value="lambda repressor-like DNA-binding domains"/>
    <property type="match status" value="1"/>
</dbReference>
<dbReference type="EMBL" id="VFOL01000001">
    <property type="protein sequence ID" value="TQL38691.1"/>
    <property type="molecule type" value="Genomic_DNA"/>
</dbReference>
<dbReference type="SMART" id="SM00530">
    <property type="entry name" value="HTH_XRE"/>
    <property type="match status" value="1"/>
</dbReference>
<keyword evidence="1" id="KW-0238">DNA-binding</keyword>
<evidence type="ECO:0000313" key="4">
    <source>
        <dbReference type="Proteomes" id="UP000315983"/>
    </source>
</evidence>
<dbReference type="SUPFAM" id="SSF47413">
    <property type="entry name" value="lambda repressor-like DNA-binding domains"/>
    <property type="match status" value="1"/>
</dbReference>
<dbReference type="PANTHER" id="PTHR46797:SF1">
    <property type="entry name" value="METHYLPHOSPHONATE SYNTHASE"/>
    <property type="match status" value="1"/>
</dbReference>
<protein>
    <submittedName>
        <fullName evidence="3">Transcriptional regulator with XRE-family HTH domain</fullName>
    </submittedName>
</protein>
<dbReference type="PANTHER" id="PTHR46797">
    <property type="entry name" value="HTH-TYPE TRANSCRIPTIONAL REGULATOR"/>
    <property type="match status" value="1"/>
</dbReference>
<dbReference type="AlphaFoldDB" id="A0A542XS82"/>
<feature type="domain" description="HTH cro/C1-type" evidence="2">
    <location>
        <begin position="33"/>
        <end position="87"/>
    </location>
</feature>
<accession>A0A542XS82</accession>
<dbReference type="InterPro" id="IPR001387">
    <property type="entry name" value="Cro/C1-type_HTH"/>
</dbReference>
<sequence>MTLLKPSACSFNWYDRISIMVRMDLAQTVGSHVHRLRTAAGISLADLAAAGGISRTTLHGIEQGHGNPTLSTLWALATALRVPLGELLEMPNSTTDVVRADDDRPRIDGDAVSARLLHRIRLNGSLDVYDINVAQTTQYSPAHLPGVQECLVLTHGSITTGPTDAAVTLAEHDSIRFDANHRHQYQGHGQHNRAVLIMLYPDT</sequence>
<evidence type="ECO:0000313" key="3">
    <source>
        <dbReference type="EMBL" id="TQL38691.1"/>
    </source>
</evidence>
<dbReference type="InterPro" id="IPR011051">
    <property type="entry name" value="RmlC_Cupin_sf"/>
</dbReference>
<dbReference type="Proteomes" id="UP000315983">
    <property type="component" value="Unassembled WGS sequence"/>
</dbReference>
<dbReference type="InterPro" id="IPR010982">
    <property type="entry name" value="Lambda_DNA-bd_dom_sf"/>
</dbReference>
<dbReference type="SUPFAM" id="SSF51182">
    <property type="entry name" value="RmlC-like cupins"/>
    <property type="match status" value="1"/>
</dbReference>
<reference evidence="3 4" key="1">
    <citation type="submission" date="2019-06" db="EMBL/GenBank/DDBJ databases">
        <title>Sequencing the genomes of 1000 actinobacteria strains.</title>
        <authorList>
            <person name="Klenk H.-P."/>
        </authorList>
    </citation>
    <scope>NUCLEOTIDE SEQUENCE [LARGE SCALE GENOMIC DNA]</scope>
    <source>
        <strain evidence="3 4">DSM 44819</strain>
    </source>
</reference>
<dbReference type="Gene3D" id="2.60.120.10">
    <property type="entry name" value="Jelly Rolls"/>
    <property type="match status" value="1"/>
</dbReference>
<dbReference type="GO" id="GO:0005829">
    <property type="term" value="C:cytosol"/>
    <property type="evidence" value="ECO:0007669"/>
    <property type="project" value="TreeGrafter"/>
</dbReference>
<comment type="caution">
    <text evidence="3">The sequence shown here is derived from an EMBL/GenBank/DDBJ whole genome shotgun (WGS) entry which is preliminary data.</text>
</comment>
<evidence type="ECO:0000259" key="2">
    <source>
        <dbReference type="PROSITE" id="PS50943"/>
    </source>
</evidence>
<dbReference type="InterPro" id="IPR050807">
    <property type="entry name" value="TransReg_Diox_bact_type"/>
</dbReference>
<dbReference type="CDD" id="cd00093">
    <property type="entry name" value="HTH_XRE"/>
    <property type="match status" value="1"/>
</dbReference>
<proteinExistence type="predicted"/>
<name>A0A542XS82_SALAC</name>
<evidence type="ECO:0000256" key="1">
    <source>
        <dbReference type="ARBA" id="ARBA00023125"/>
    </source>
</evidence>